<feature type="domain" description="GH16" evidence="4">
    <location>
        <begin position="63"/>
        <end position="315"/>
    </location>
</feature>
<gene>
    <name evidence="5" type="ORF">BSZ40_02445</name>
</gene>
<dbReference type="InterPro" id="IPR050546">
    <property type="entry name" value="Glycosyl_Hydrlase_16"/>
</dbReference>
<comment type="caution">
    <text evidence="5">The sequence shown here is derived from an EMBL/GenBank/DDBJ whole genome shotgun (WGS) entry which is preliminary data.</text>
</comment>
<dbReference type="Gene3D" id="2.60.120.200">
    <property type="match status" value="1"/>
</dbReference>
<feature type="compositionally biased region" description="Low complexity" evidence="2">
    <location>
        <begin position="26"/>
        <end position="39"/>
    </location>
</feature>
<dbReference type="GO" id="GO:0005975">
    <property type="term" value="P:carbohydrate metabolic process"/>
    <property type="evidence" value="ECO:0007669"/>
    <property type="project" value="InterPro"/>
</dbReference>
<comment type="similarity">
    <text evidence="1">Belongs to the glycosyl hydrolase 16 family.</text>
</comment>
<organism evidence="5 6">
    <name type="scientific">Buchananella hordeovulneris</name>
    <dbReference type="NCBI Taxonomy" id="52770"/>
    <lineage>
        <taxon>Bacteria</taxon>
        <taxon>Bacillati</taxon>
        <taxon>Actinomycetota</taxon>
        <taxon>Actinomycetes</taxon>
        <taxon>Actinomycetales</taxon>
        <taxon>Actinomycetaceae</taxon>
        <taxon>Buchananella</taxon>
    </lineage>
</organism>
<evidence type="ECO:0000259" key="4">
    <source>
        <dbReference type="PROSITE" id="PS51762"/>
    </source>
</evidence>
<reference evidence="6" key="1">
    <citation type="submission" date="2016-12" db="EMBL/GenBank/DDBJ databases">
        <authorList>
            <person name="Meng X."/>
        </authorList>
    </citation>
    <scope>NUCLEOTIDE SEQUENCE [LARGE SCALE GENOMIC DNA]</scope>
    <source>
        <strain evidence="6">DSM 20732</strain>
    </source>
</reference>
<accession>A0A1Q5PY27</accession>
<evidence type="ECO:0000256" key="3">
    <source>
        <dbReference type="SAM" id="SignalP"/>
    </source>
</evidence>
<dbReference type="AlphaFoldDB" id="A0A1Q5PY27"/>
<dbReference type="EMBL" id="MQVS01000002">
    <property type="protein sequence ID" value="OKL52362.1"/>
    <property type="molecule type" value="Genomic_DNA"/>
</dbReference>
<evidence type="ECO:0000313" key="6">
    <source>
        <dbReference type="Proteomes" id="UP000185612"/>
    </source>
</evidence>
<dbReference type="GO" id="GO:0004553">
    <property type="term" value="F:hydrolase activity, hydrolyzing O-glycosyl compounds"/>
    <property type="evidence" value="ECO:0007669"/>
    <property type="project" value="InterPro"/>
</dbReference>
<dbReference type="PROSITE" id="PS51257">
    <property type="entry name" value="PROKAR_LIPOPROTEIN"/>
    <property type="match status" value="1"/>
</dbReference>
<keyword evidence="3" id="KW-0732">Signal</keyword>
<feature type="compositionally biased region" description="Polar residues" evidence="2">
    <location>
        <begin position="40"/>
        <end position="58"/>
    </location>
</feature>
<evidence type="ECO:0000313" key="5">
    <source>
        <dbReference type="EMBL" id="OKL52362.1"/>
    </source>
</evidence>
<dbReference type="PANTHER" id="PTHR10963:SF55">
    <property type="entry name" value="GLYCOSIDE HYDROLASE FAMILY 16 PROTEIN"/>
    <property type="match status" value="1"/>
</dbReference>
<name>A0A1Q5PY27_9ACTO</name>
<dbReference type="SUPFAM" id="SSF49899">
    <property type="entry name" value="Concanavalin A-like lectins/glucanases"/>
    <property type="match status" value="1"/>
</dbReference>
<feature type="compositionally biased region" description="Low complexity" evidence="2">
    <location>
        <begin position="59"/>
        <end position="85"/>
    </location>
</feature>
<evidence type="ECO:0000256" key="1">
    <source>
        <dbReference type="ARBA" id="ARBA00006865"/>
    </source>
</evidence>
<feature type="chain" id="PRO_5039430157" evidence="3">
    <location>
        <begin position="25"/>
        <end position="315"/>
    </location>
</feature>
<dbReference type="RefSeq" id="WP_073822983.1">
    <property type="nucleotide sequence ID" value="NZ_JAUNKL010000001.1"/>
</dbReference>
<feature type="signal peptide" evidence="3">
    <location>
        <begin position="1"/>
        <end position="24"/>
    </location>
</feature>
<dbReference type="STRING" id="52770.BSZ40_02445"/>
<feature type="region of interest" description="Disordered" evidence="2">
    <location>
        <begin position="26"/>
        <end position="85"/>
    </location>
</feature>
<dbReference type="InParanoid" id="A0A1Q5PY27"/>
<dbReference type="PROSITE" id="PS51762">
    <property type="entry name" value="GH16_2"/>
    <property type="match status" value="1"/>
</dbReference>
<dbReference type="Proteomes" id="UP000185612">
    <property type="component" value="Unassembled WGS sequence"/>
</dbReference>
<evidence type="ECO:0000256" key="2">
    <source>
        <dbReference type="SAM" id="MobiDB-lite"/>
    </source>
</evidence>
<keyword evidence="6" id="KW-1185">Reference proteome</keyword>
<dbReference type="Pfam" id="PF00722">
    <property type="entry name" value="Glyco_hydro_16"/>
    <property type="match status" value="1"/>
</dbReference>
<dbReference type="InterPro" id="IPR000757">
    <property type="entry name" value="Beta-glucanase-like"/>
</dbReference>
<proteinExistence type="inferred from homology"/>
<sequence length="315" mass="34331">MRRGTAVSWLTMVLAGGFVGACSATPTADEATAPPTAVTKTQASSRTALPSPTSSPTMESAAPSQSAAPVPSAESQDPASPAAADPAALPGWRIDFFDDFEQPITDSQWERYGWGDPPVGQGAMGIRSQDETFTRDGNLVVRTRYTDGQWRSGGVSSKQLFSASRGRWEVRARFPQAKGIGYAFLLWPVDEGWPPEIDFAEGHANGPQVMGVYHWDPDNKQEHRFFDNPSMDQWHTYGVIVEDKRIIFTFDGEEWGRIDHPQVTDKPMFVGFQAGAMDPHNAAPYTEVVDGGVPGPLTPATAEIEIDYVAHYVPD</sequence>
<keyword evidence="5" id="KW-0378">Hydrolase</keyword>
<dbReference type="PANTHER" id="PTHR10963">
    <property type="entry name" value="GLYCOSYL HYDROLASE-RELATED"/>
    <property type="match status" value="1"/>
</dbReference>
<dbReference type="InterPro" id="IPR013320">
    <property type="entry name" value="ConA-like_dom_sf"/>
</dbReference>
<protein>
    <submittedName>
        <fullName evidence="5">Glycosyl hydrolase family 16</fullName>
    </submittedName>
</protein>